<dbReference type="EMBL" id="AORI01000012">
    <property type="protein sequence ID" value="ENY68542.1"/>
    <property type="molecule type" value="Genomic_DNA"/>
</dbReference>
<dbReference type="PATRIC" id="fig|1188233.3.peg.600"/>
<comment type="caution">
    <text evidence="2">The sequence shown here is derived from an EMBL/GenBank/DDBJ whole genome shotgun (WGS) entry which is preliminary data.</text>
</comment>
<sequence>MTSERKISIVSIIIKLIAIALIAAGIYLFVKATAKDIKVITDNFEKEGFKETIGRIVELLKNLIDKKMIFIILGVGIFLAILTYILDLIILSIASWKSQAFGKVILFITTLLPILWIISGFGNIAIAVKKRIYPENA</sequence>
<dbReference type="STRING" id="1188233.MAU_6220"/>
<keyword evidence="1" id="KW-0472">Membrane</keyword>
<keyword evidence="3" id="KW-1185">Reference proteome</keyword>
<dbReference type="Proteomes" id="UP000013131">
    <property type="component" value="Unassembled WGS sequence"/>
</dbReference>
<evidence type="ECO:0000313" key="2">
    <source>
        <dbReference type="EMBL" id="ENY68542.1"/>
    </source>
</evidence>
<feature type="transmembrane region" description="Helical" evidence="1">
    <location>
        <begin position="12"/>
        <end position="30"/>
    </location>
</feature>
<organism evidence="2 3">
    <name type="scientific">Metamycoplasma auris 15026</name>
    <dbReference type="NCBI Taxonomy" id="1188233"/>
    <lineage>
        <taxon>Bacteria</taxon>
        <taxon>Bacillati</taxon>
        <taxon>Mycoplasmatota</taxon>
        <taxon>Mycoplasmoidales</taxon>
        <taxon>Metamycoplasmataceae</taxon>
        <taxon>Metamycoplasma</taxon>
    </lineage>
</organism>
<dbReference type="OrthoDB" id="399990at2"/>
<gene>
    <name evidence="2" type="ORF">MAU_6220</name>
</gene>
<keyword evidence="1" id="KW-1133">Transmembrane helix</keyword>
<accession>N9UZC7</accession>
<keyword evidence="1" id="KW-0812">Transmembrane</keyword>
<dbReference type="AlphaFoldDB" id="N9UZC7"/>
<dbReference type="eggNOG" id="ENOG5032EW5">
    <property type="taxonomic scope" value="Bacteria"/>
</dbReference>
<reference evidence="2 3" key="1">
    <citation type="journal article" date="2013" name="Genome Announc.">
        <title>Draft Genome Sequences of Mycoplasma auris and Mycoplasma yeatsii, Two Species of the Ear Canal of Caprinae.</title>
        <authorList>
            <person name="Dordet-Frisoni E."/>
            <person name="Baranowski E."/>
            <person name="Barre A."/>
            <person name="Blanchard A."/>
            <person name="Breton M."/>
            <person name="Couture C."/>
            <person name="Dupuy V."/>
            <person name="Gaurivaud P."/>
            <person name="Jacob D."/>
            <person name="Lemaitre C."/>
            <person name="Manso-Silvan L."/>
            <person name="Nikolski M."/>
            <person name="Nouvel L.X."/>
            <person name="Poumarat F."/>
            <person name="Sirand-Pugnet P."/>
            <person name="Thebault P."/>
            <person name="Theil S."/>
            <person name="Thiaucourt F."/>
            <person name="Citti C."/>
            <person name="Tardy F."/>
        </authorList>
    </citation>
    <scope>NUCLEOTIDE SEQUENCE [LARGE SCALE GENOMIC DNA]</scope>
    <source>
        <strain evidence="2 3">15026</strain>
    </source>
</reference>
<name>N9UZC7_9BACT</name>
<dbReference type="RefSeq" id="WP_004425352.1">
    <property type="nucleotide sequence ID" value="NZ_AORI01000012.1"/>
</dbReference>
<evidence type="ECO:0000313" key="3">
    <source>
        <dbReference type="Proteomes" id="UP000013131"/>
    </source>
</evidence>
<proteinExistence type="predicted"/>
<feature type="transmembrane region" description="Helical" evidence="1">
    <location>
        <begin position="105"/>
        <end position="128"/>
    </location>
</feature>
<evidence type="ECO:0000256" key="1">
    <source>
        <dbReference type="SAM" id="Phobius"/>
    </source>
</evidence>
<protein>
    <submittedName>
        <fullName evidence="2">Uncharacterized protein</fullName>
    </submittedName>
</protein>
<feature type="transmembrane region" description="Helical" evidence="1">
    <location>
        <begin position="69"/>
        <end position="93"/>
    </location>
</feature>